<organism evidence="2 3">
    <name type="scientific">Neobacillus novalis</name>
    <dbReference type="NCBI Taxonomy" id="220687"/>
    <lineage>
        <taxon>Bacteria</taxon>
        <taxon>Bacillati</taxon>
        <taxon>Bacillota</taxon>
        <taxon>Bacilli</taxon>
        <taxon>Bacillales</taxon>
        <taxon>Bacillaceae</taxon>
        <taxon>Neobacillus</taxon>
    </lineage>
</organism>
<dbReference type="InterPro" id="IPR003673">
    <property type="entry name" value="CoA-Trfase_fam_III"/>
</dbReference>
<dbReference type="Pfam" id="PF02515">
    <property type="entry name" value="CoA_transf_3"/>
    <property type="match status" value="1"/>
</dbReference>
<dbReference type="SUPFAM" id="SSF89796">
    <property type="entry name" value="CoA-transferase family III (CaiB/BaiF)"/>
    <property type="match status" value="1"/>
</dbReference>
<gene>
    <name evidence="2" type="ORF">QNH39_24770</name>
</gene>
<proteinExistence type="predicted"/>
<dbReference type="Gene3D" id="3.30.1540.10">
    <property type="entry name" value="formyl-coa transferase, domain 3"/>
    <property type="match status" value="1"/>
</dbReference>
<dbReference type="KEGG" id="nnv:QNH39_24770"/>
<keyword evidence="1 2" id="KW-0808">Transferase</keyword>
<keyword evidence="3" id="KW-1185">Reference proteome</keyword>
<sequence length="409" mass="46917">MQKALEGIRVLEVGDQLTQFAGKMLADMGAEVVKVESPNGVEARHIGPFYRDEPDVNNSLYFWHYNTSKKSITLELGMESDREKFTGLLAQFDVVLEDFTPGILKEWSLDYDTLSSDYPELIMCSITPFGQTGPWSQYKMSDLTQLAIGGVMAVNGYDDVEDAPPIAPTGGQAANIAGYFAAIGIVSALFYREMGQRKGQHIDIAVHECVAGSTEYSLPYWEYQKTHVKRHTVRHALPNKSSRWIFKCKDDRYILCLNTYLDEKRWRELVNWLASKGMEGELTDERYVDDYFRATNMDNVCDVLEKFCLEHESEYIFHYAQSINLPWAPVRAPEEMLQDPHLSEDRKAFVEVEHSELNQSFIYPGAPYIFNNTPWEISSRPPLLGEHNDEFESYYLKDKALMKTSEKIK</sequence>
<dbReference type="GO" id="GO:0008410">
    <property type="term" value="F:CoA-transferase activity"/>
    <property type="evidence" value="ECO:0007669"/>
    <property type="project" value="TreeGrafter"/>
</dbReference>
<dbReference type="InterPro" id="IPR050483">
    <property type="entry name" value="CoA-transferase_III_domain"/>
</dbReference>
<dbReference type="PANTHER" id="PTHR48207">
    <property type="entry name" value="SUCCINATE--HYDROXYMETHYLGLUTARATE COA-TRANSFERASE"/>
    <property type="match status" value="1"/>
</dbReference>
<dbReference type="EMBL" id="CP126114">
    <property type="protein sequence ID" value="WHY85778.1"/>
    <property type="molecule type" value="Genomic_DNA"/>
</dbReference>
<protein>
    <submittedName>
        <fullName evidence="2">CoA transferase</fullName>
    </submittedName>
</protein>
<dbReference type="Proteomes" id="UP001178288">
    <property type="component" value="Chromosome"/>
</dbReference>
<accession>A0AA95MPN2</accession>
<dbReference type="AlphaFoldDB" id="A0AA95MPN2"/>
<evidence type="ECO:0000313" key="3">
    <source>
        <dbReference type="Proteomes" id="UP001178288"/>
    </source>
</evidence>
<evidence type="ECO:0000313" key="2">
    <source>
        <dbReference type="EMBL" id="WHY85778.1"/>
    </source>
</evidence>
<dbReference type="RefSeq" id="WP_066092786.1">
    <property type="nucleotide sequence ID" value="NZ_CP126114.1"/>
</dbReference>
<reference evidence="2" key="1">
    <citation type="submission" date="2023-05" db="EMBL/GenBank/DDBJ databases">
        <title>Comparative genomics of Bacillaceae isolates and their secondary metabolite potential.</title>
        <authorList>
            <person name="Song L."/>
            <person name="Nielsen L.J."/>
            <person name="Mohite O."/>
            <person name="Xu X."/>
            <person name="Weber T."/>
            <person name="Kovacs A.T."/>
        </authorList>
    </citation>
    <scope>NUCLEOTIDE SEQUENCE</scope>
    <source>
        <strain evidence="2">XLM17</strain>
    </source>
</reference>
<evidence type="ECO:0000256" key="1">
    <source>
        <dbReference type="ARBA" id="ARBA00022679"/>
    </source>
</evidence>
<dbReference type="Gene3D" id="3.40.50.10540">
    <property type="entry name" value="Crotonobetainyl-coa:carnitine coa-transferase, domain 1"/>
    <property type="match status" value="1"/>
</dbReference>
<dbReference type="PANTHER" id="PTHR48207:SF3">
    <property type="entry name" value="SUCCINATE--HYDROXYMETHYLGLUTARATE COA-TRANSFERASE"/>
    <property type="match status" value="1"/>
</dbReference>
<dbReference type="InterPro" id="IPR044855">
    <property type="entry name" value="CoA-Trfase_III_dom3_sf"/>
</dbReference>
<name>A0AA95MPN2_9BACI</name>
<dbReference type="InterPro" id="IPR023606">
    <property type="entry name" value="CoA-Trfase_III_dom_1_sf"/>
</dbReference>